<name>A0ABZ0I9J6_9GAMM</name>
<accession>A0ABZ0I9J6</accession>
<proteinExistence type="predicted"/>
<dbReference type="Pfam" id="PF10504">
    <property type="entry name" value="DUF2452"/>
    <property type="match status" value="1"/>
</dbReference>
<evidence type="ECO:0000313" key="2">
    <source>
        <dbReference type="Proteomes" id="UP001626549"/>
    </source>
</evidence>
<reference evidence="1 2" key="1">
    <citation type="submission" date="2023-10" db="EMBL/GenBank/DDBJ databases">
        <title>Two novel species belonging to the OM43/NOR5 clade.</title>
        <authorList>
            <person name="Park M."/>
        </authorList>
    </citation>
    <scope>NUCLEOTIDE SEQUENCE [LARGE SCALE GENOMIC DNA]</scope>
    <source>
        <strain evidence="1 2">IMCC45268</strain>
    </source>
</reference>
<protein>
    <submittedName>
        <fullName evidence="1">DUF2452 domain-containing protein</fullName>
    </submittedName>
</protein>
<sequence>MSRNPHKNPNPQGKGLVPVLAHWDETRPATVSAKAPAELLFDWFASVLVLSAKFQFKPAFGQLYYLYANGGEWQLSLVGPMEWGDREMGDCLGTCRLNGDMTWSITPDEGIADNARLQVALSTLVDSFMQGLESDDALEDHLPGYRRELPYYQRMLATGLGASLRDSAAAANTLQSPLRVMLEDAGSEFSQRLLHAE</sequence>
<dbReference type="Proteomes" id="UP001626549">
    <property type="component" value="Chromosome"/>
</dbReference>
<keyword evidence="2" id="KW-1185">Reference proteome</keyword>
<dbReference type="InterPro" id="IPR019534">
    <property type="entry name" value="DUF2452"/>
</dbReference>
<gene>
    <name evidence="1" type="ORF">R0137_13195</name>
</gene>
<organism evidence="1 2">
    <name type="scientific">Congregibacter brevis</name>
    <dbReference type="NCBI Taxonomy" id="3081201"/>
    <lineage>
        <taxon>Bacteria</taxon>
        <taxon>Pseudomonadati</taxon>
        <taxon>Pseudomonadota</taxon>
        <taxon>Gammaproteobacteria</taxon>
        <taxon>Cellvibrionales</taxon>
        <taxon>Halieaceae</taxon>
        <taxon>Congregibacter</taxon>
    </lineage>
</organism>
<dbReference type="EMBL" id="CP136865">
    <property type="protein sequence ID" value="WOJ96193.1"/>
    <property type="molecule type" value="Genomic_DNA"/>
</dbReference>
<evidence type="ECO:0000313" key="1">
    <source>
        <dbReference type="EMBL" id="WOJ96193.1"/>
    </source>
</evidence>
<dbReference type="RefSeq" id="WP_407326881.1">
    <property type="nucleotide sequence ID" value="NZ_CP136865.1"/>
</dbReference>